<dbReference type="Proteomes" id="UP000095597">
    <property type="component" value="Unassembled WGS sequence"/>
</dbReference>
<sequence>MSNKCKDCEFHDWDYEWDEVDEEEYPVRICEEGHNEYVDSRRECPFFQEFVKEPYVEEYTKCDKCELLQECEAEGRLMEITTEQDTIRHYTMGFGYPCKE</sequence>
<protein>
    <submittedName>
        <fullName evidence="1">Uncharacterized protein</fullName>
    </submittedName>
</protein>
<proteinExistence type="predicted"/>
<accession>A0A173S7G3</accession>
<evidence type="ECO:0000313" key="1">
    <source>
        <dbReference type="EMBL" id="CUM86191.1"/>
    </source>
</evidence>
<evidence type="ECO:0000313" key="2">
    <source>
        <dbReference type="Proteomes" id="UP000095597"/>
    </source>
</evidence>
<dbReference type="RefSeq" id="WP_055213761.1">
    <property type="nucleotide sequence ID" value="NZ_CYXO01000004.1"/>
</dbReference>
<dbReference type="EMBL" id="CYXO01000004">
    <property type="protein sequence ID" value="CUM86191.1"/>
    <property type="molecule type" value="Genomic_DNA"/>
</dbReference>
<reference evidence="1 2" key="1">
    <citation type="submission" date="2015-09" db="EMBL/GenBank/DDBJ databases">
        <authorList>
            <consortium name="Pathogen Informatics"/>
        </authorList>
    </citation>
    <scope>NUCLEOTIDE SEQUENCE [LARGE SCALE GENOMIC DNA]</scope>
    <source>
        <strain evidence="1 2">2789STDY5834961</strain>
    </source>
</reference>
<gene>
    <name evidence="1" type="ORF">ERS852573_00865</name>
</gene>
<organism evidence="1 2">
    <name type="scientific">Dorea longicatena</name>
    <dbReference type="NCBI Taxonomy" id="88431"/>
    <lineage>
        <taxon>Bacteria</taxon>
        <taxon>Bacillati</taxon>
        <taxon>Bacillota</taxon>
        <taxon>Clostridia</taxon>
        <taxon>Lachnospirales</taxon>
        <taxon>Lachnospiraceae</taxon>
        <taxon>Dorea</taxon>
    </lineage>
</organism>
<dbReference type="AlphaFoldDB" id="A0A173S7G3"/>
<name>A0A173S7G3_9FIRM</name>